<comment type="similarity">
    <text evidence="5 14">Belongs to the RNase HII family. RnhC subfamily.</text>
</comment>
<dbReference type="GO" id="GO:0004523">
    <property type="term" value="F:RNA-DNA hybrid ribonuclease activity"/>
    <property type="evidence" value="ECO:0007669"/>
    <property type="project" value="UniProtKB-UniRule"/>
</dbReference>
<evidence type="ECO:0000256" key="10">
    <source>
        <dbReference type="ARBA" id="ARBA00022723"/>
    </source>
</evidence>
<dbReference type="CDD" id="cd14796">
    <property type="entry name" value="RNAse_HIII_N"/>
    <property type="match status" value="1"/>
</dbReference>
<dbReference type="RefSeq" id="WP_013774171.1">
    <property type="nucleotide sequence ID" value="NZ_AP018492.1"/>
</dbReference>
<keyword evidence="10 14" id="KW-0479">Metal-binding</keyword>
<dbReference type="InterPro" id="IPR012295">
    <property type="entry name" value="TBP_dom_sf"/>
</dbReference>
<dbReference type="AlphaFoldDB" id="A0A2Z5Y1U3"/>
<dbReference type="PROSITE" id="PS51975">
    <property type="entry name" value="RNASE_H_2"/>
    <property type="match status" value="1"/>
</dbReference>
<keyword evidence="12 14" id="KW-0378">Hydrolase</keyword>
<dbReference type="Pfam" id="PF11858">
    <property type="entry name" value="DUF3378"/>
    <property type="match status" value="1"/>
</dbReference>
<dbReference type="EMBL" id="AP018492">
    <property type="protein sequence ID" value="BBC60786.1"/>
    <property type="molecule type" value="Genomic_DNA"/>
</dbReference>
<dbReference type="FunFam" id="3.30.420.10:FF:000047">
    <property type="entry name" value="Ribonuclease HIII"/>
    <property type="match status" value="1"/>
</dbReference>
<evidence type="ECO:0000256" key="4">
    <source>
        <dbReference type="ARBA" id="ARBA00004496"/>
    </source>
</evidence>
<dbReference type="InterPro" id="IPR012337">
    <property type="entry name" value="RNaseH-like_sf"/>
</dbReference>
<dbReference type="InterPro" id="IPR036397">
    <property type="entry name" value="RNaseH_sf"/>
</dbReference>
<dbReference type="OMA" id="GCTITAY"/>
<dbReference type="InterPro" id="IPR004641">
    <property type="entry name" value="RNase_HIII"/>
</dbReference>
<dbReference type="GeneID" id="57043222"/>
<dbReference type="GO" id="GO:0003723">
    <property type="term" value="F:RNA binding"/>
    <property type="evidence" value="ECO:0007669"/>
    <property type="project" value="UniProtKB-UniRule"/>
</dbReference>
<evidence type="ECO:0000256" key="6">
    <source>
        <dbReference type="ARBA" id="ARBA00012180"/>
    </source>
</evidence>
<protein>
    <recommendedName>
        <fullName evidence="7 14">Ribonuclease HIII</fullName>
        <shortName evidence="14">RNase HIII</shortName>
        <ecNumber evidence="6 14">3.1.26.4</ecNumber>
    </recommendedName>
</protein>
<evidence type="ECO:0000313" key="18">
    <source>
        <dbReference type="Proteomes" id="UP000269226"/>
    </source>
</evidence>
<evidence type="ECO:0000256" key="15">
    <source>
        <dbReference type="PROSITE-ProRule" id="PRU01319"/>
    </source>
</evidence>
<evidence type="ECO:0000256" key="13">
    <source>
        <dbReference type="ARBA" id="ARBA00022842"/>
    </source>
</evidence>
<dbReference type="CDD" id="cd06590">
    <property type="entry name" value="RNase_HII_bacteria_HIII_like"/>
    <property type="match status" value="1"/>
</dbReference>
<evidence type="ECO:0000256" key="5">
    <source>
        <dbReference type="ARBA" id="ARBA00008378"/>
    </source>
</evidence>
<gene>
    <name evidence="14" type="primary">rnhC</name>
    <name evidence="17" type="ORF">DAT561_0665</name>
</gene>
<evidence type="ECO:0000256" key="11">
    <source>
        <dbReference type="ARBA" id="ARBA00022759"/>
    </source>
</evidence>
<feature type="domain" description="RNase H type-2" evidence="16">
    <location>
        <begin position="91"/>
        <end position="307"/>
    </location>
</feature>
<keyword evidence="8 14" id="KW-0963">Cytoplasm</keyword>
<accession>A0A2Z5Y1U3</accession>
<evidence type="ECO:0000313" key="17">
    <source>
        <dbReference type="EMBL" id="BBC60786.1"/>
    </source>
</evidence>
<dbReference type="SUPFAM" id="SSF53098">
    <property type="entry name" value="Ribonuclease H-like"/>
    <property type="match status" value="1"/>
</dbReference>
<comment type="catalytic activity">
    <reaction evidence="1 14 15">
        <text>Endonucleolytic cleavage to 5'-phosphomonoester.</text>
        <dbReference type="EC" id="3.1.26.4"/>
    </reaction>
</comment>
<proteinExistence type="inferred from homology"/>
<dbReference type="Proteomes" id="UP000269226">
    <property type="component" value="Chromosome"/>
</dbReference>
<dbReference type="PANTHER" id="PTHR10954:SF23">
    <property type="entry name" value="RIBONUCLEASE"/>
    <property type="match status" value="1"/>
</dbReference>
<feature type="binding site" evidence="14 15">
    <location>
        <position position="97"/>
    </location>
    <ligand>
        <name>a divalent metal cation</name>
        <dbReference type="ChEBI" id="CHEBI:60240"/>
    </ligand>
</feature>
<sequence length="309" mass="34270">MSQVVMKVTKKELTKMQSFYSKKLIDKKVPYTLFIAKYKNVTITAYQSGKVLFQGEDAEKEAAYWKSSTHSDLYQSKDSIKDSLPENLAGLSVLGSDEVGNGSYFGPLTVCAAYVAKDNIKMLKAAGVKDSKNLTDNRIMQLAEMLKEKIPFKLLIVTPEKYNQIQTTYNAVHMKVALHNQAIALLLAKLAPIKPEAILIDQFTSPKNYYNYVQSEQRQVKAPIYFTTKGESYHVSVAAASIISRAAFLAELTKASNTIGFSLPSGAGDQSDQIAAKILKLGGMDLLKNYAKLHFKNTKKAINYLNHSS</sequence>
<evidence type="ECO:0000256" key="7">
    <source>
        <dbReference type="ARBA" id="ARBA00021407"/>
    </source>
</evidence>
<evidence type="ECO:0000256" key="2">
    <source>
        <dbReference type="ARBA" id="ARBA00001946"/>
    </source>
</evidence>
<dbReference type="GO" id="GO:0043137">
    <property type="term" value="P:DNA replication, removal of RNA primer"/>
    <property type="evidence" value="ECO:0007669"/>
    <property type="project" value="TreeGrafter"/>
</dbReference>
<dbReference type="GO" id="GO:0000287">
    <property type="term" value="F:magnesium ion binding"/>
    <property type="evidence" value="ECO:0007669"/>
    <property type="project" value="UniProtKB-UniRule"/>
</dbReference>
<evidence type="ECO:0000256" key="8">
    <source>
        <dbReference type="ARBA" id="ARBA00022490"/>
    </source>
</evidence>
<comment type="subcellular location">
    <subcellularLocation>
        <location evidence="4 14">Cytoplasm</location>
    </subcellularLocation>
</comment>
<evidence type="ECO:0000259" key="16">
    <source>
        <dbReference type="PROSITE" id="PS51975"/>
    </source>
</evidence>
<organism evidence="17 18">
    <name type="scientific">Melissococcus plutonius</name>
    <dbReference type="NCBI Taxonomy" id="33970"/>
    <lineage>
        <taxon>Bacteria</taxon>
        <taxon>Bacillati</taxon>
        <taxon>Bacillota</taxon>
        <taxon>Bacilli</taxon>
        <taxon>Lactobacillales</taxon>
        <taxon>Enterococcaceae</taxon>
        <taxon>Melissococcus</taxon>
    </lineage>
</organism>
<evidence type="ECO:0000256" key="9">
    <source>
        <dbReference type="ARBA" id="ARBA00022722"/>
    </source>
</evidence>
<evidence type="ECO:0000256" key="14">
    <source>
        <dbReference type="HAMAP-Rule" id="MF_00053"/>
    </source>
</evidence>
<dbReference type="InterPro" id="IPR001352">
    <property type="entry name" value="RNase_HII/HIII"/>
</dbReference>
<dbReference type="NCBIfam" id="TIGR00716">
    <property type="entry name" value="rnhC"/>
    <property type="match status" value="1"/>
</dbReference>
<feature type="binding site" evidence="14 15">
    <location>
        <position position="98"/>
    </location>
    <ligand>
        <name>a divalent metal cation</name>
        <dbReference type="ChEBI" id="CHEBI:60240"/>
    </ligand>
</feature>
<comment type="cofactor">
    <cofactor evidence="2">
        <name>Mg(2+)</name>
        <dbReference type="ChEBI" id="CHEBI:18420"/>
    </cofactor>
</comment>
<evidence type="ECO:0000256" key="3">
    <source>
        <dbReference type="ARBA" id="ARBA00004065"/>
    </source>
</evidence>
<dbReference type="InterPro" id="IPR024568">
    <property type="entry name" value="RNase_HIII_N"/>
</dbReference>
<dbReference type="GO" id="GO:0005737">
    <property type="term" value="C:cytoplasm"/>
    <property type="evidence" value="ECO:0007669"/>
    <property type="project" value="UniProtKB-SubCell"/>
</dbReference>
<dbReference type="PANTHER" id="PTHR10954">
    <property type="entry name" value="RIBONUCLEASE H2 SUBUNIT A"/>
    <property type="match status" value="1"/>
</dbReference>
<comment type="cofactor">
    <cofactor evidence="14 15">
        <name>Mn(2+)</name>
        <dbReference type="ChEBI" id="CHEBI:29035"/>
    </cofactor>
    <cofactor evidence="14 15">
        <name>Mg(2+)</name>
        <dbReference type="ChEBI" id="CHEBI:18420"/>
    </cofactor>
    <text evidence="14 15">Manganese or magnesium. Binds 1 divalent metal ion per monomer in the absence of substrate. May bind a second metal ion after substrate binding.</text>
</comment>
<comment type="function">
    <text evidence="3 14">Endonuclease that specifically degrades the RNA of RNA-DNA hybrids.</text>
</comment>
<dbReference type="Gene3D" id="3.30.420.10">
    <property type="entry name" value="Ribonuclease H-like superfamily/Ribonuclease H"/>
    <property type="match status" value="1"/>
</dbReference>
<dbReference type="Gene3D" id="3.30.310.10">
    <property type="entry name" value="TATA-Binding Protein"/>
    <property type="match status" value="1"/>
</dbReference>
<dbReference type="Pfam" id="PF01351">
    <property type="entry name" value="RNase_HII"/>
    <property type="match status" value="1"/>
</dbReference>
<name>A0A2Z5Y1U3_9ENTE</name>
<dbReference type="PIRSF" id="PIRSF037748">
    <property type="entry name" value="RnhC"/>
    <property type="match status" value="1"/>
</dbReference>
<dbReference type="GO" id="GO:0032299">
    <property type="term" value="C:ribonuclease H2 complex"/>
    <property type="evidence" value="ECO:0007669"/>
    <property type="project" value="TreeGrafter"/>
</dbReference>
<dbReference type="InterPro" id="IPR024567">
    <property type="entry name" value="RNase_HII/HIII_dom"/>
</dbReference>
<keyword evidence="11 14" id="KW-0255">Endonuclease</keyword>
<feature type="binding site" evidence="14 15">
    <location>
        <position position="201"/>
    </location>
    <ligand>
        <name>a divalent metal cation</name>
        <dbReference type="ChEBI" id="CHEBI:60240"/>
    </ligand>
</feature>
<dbReference type="GO" id="GO:0006298">
    <property type="term" value="P:mismatch repair"/>
    <property type="evidence" value="ECO:0007669"/>
    <property type="project" value="TreeGrafter"/>
</dbReference>
<evidence type="ECO:0000256" key="1">
    <source>
        <dbReference type="ARBA" id="ARBA00000077"/>
    </source>
</evidence>
<evidence type="ECO:0000256" key="12">
    <source>
        <dbReference type="ARBA" id="ARBA00022801"/>
    </source>
</evidence>
<dbReference type="EC" id="3.1.26.4" evidence="6 14"/>
<keyword evidence="13 14" id="KW-0460">Magnesium</keyword>
<dbReference type="HAMAP" id="MF_00053">
    <property type="entry name" value="RNase_HIII"/>
    <property type="match status" value="1"/>
</dbReference>
<keyword evidence="9 14" id="KW-0540">Nuclease</keyword>
<reference evidence="17 18" key="1">
    <citation type="submission" date="2018-01" db="EMBL/GenBank/DDBJ databases">
        <title>Whole genome sequence of Melissococcus plutonius DAT561.</title>
        <authorList>
            <person name="Okumura K."/>
            <person name="Takamatsu D."/>
            <person name="Okura M."/>
        </authorList>
    </citation>
    <scope>NUCLEOTIDE SEQUENCE [LARGE SCALE GENOMIC DNA]</scope>
    <source>
        <strain evidence="17 18">DAT561</strain>
    </source>
</reference>